<dbReference type="InParanoid" id="A0A409WH68"/>
<keyword evidence="2" id="KW-0119">Carbohydrate metabolism</keyword>
<evidence type="ECO:0000313" key="6">
    <source>
        <dbReference type="Proteomes" id="UP000283269"/>
    </source>
</evidence>
<keyword evidence="1 2" id="KW-1015">Disulfide bond</keyword>
<comment type="catalytic activity">
    <reaction evidence="2">
        <text>[(1-&gt;4)-beta-D-glucosyl]n+m + reduced acceptor + O2 = 4-dehydro-beta-D-glucosyl-[(1-&gt;4)-beta-D-glucosyl]n-1 + [(1-&gt;4)-beta-D-glucosyl]m + acceptor + H2O.</text>
        <dbReference type="EC" id="1.14.99.56"/>
    </reaction>
</comment>
<comment type="function">
    <text evidence="2">Lytic polysaccharide monooxygenase (LMPO) that depolymerizes crystalline and amorphous polysaccharides via the oxidation of scissile alpha- or beta-(1-4)-glycosidic bonds, yielding C1 and/or C4 oxidation products. Catalysis by LPMOs requires the reduction of the active-site copper from Cu(II) to Cu(I) by a reducing agent and H(2)O(2) or O(2) as a cosubstrate.</text>
</comment>
<dbReference type="AlphaFoldDB" id="A0A409WH68"/>
<protein>
    <recommendedName>
        <fullName evidence="2">AA9 family lytic polysaccharide monooxygenase</fullName>
        <ecNumber evidence="2">1.14.99.56</ecNumber>
    </recommendedName>
    <alternativeName>
        <fullName evidence="2">Endo-beta-1,4-glucanase</fullName>
    </alternativeName>
    <alternativeName>
        <fullName evidence="2">Glycosyl hydrolase 61 family protein</fullName>
    </alternativeName>
</protein>
<feature type="signal peptide" evidence="3">
    <location>
        <begin position="1"/>
        <end position="18"/>
    </location>
</feature>
<dbReference type="PANTHER" id="PTHR33353:SF11">
    <property type="entry name" value="GLYCOSYLHYDROLASE FAMILY 61-7 PROTEIN"/>
    <property type="match status" value="1"/>
</dbReference>
<dbReference type="PANTHER" id="PTHR33353">
    <property type="entry name" value="PUTATIVE (AFU_ORTHOLOGUE AFUA_1G12560)-RELATED"/>
    <property type="match status" value="1"/>
</dbReference>
<keyword evidence="2" id="KW-0964">Secreted</keyword>
<comment type="caution">
    <text evidence="5">The sequence shown here is derived from an EMBL/GenBank/DDBJ whole genome shotgun (WGS) entry which is preliminary data.</text>
</comment>
<evidence type="ECO:0000259" key="4">
    <source>
        <dbReference type="Pfam" id="PF03443"/>
    </source>
</evidence>
<comment type="domain">
    <text evidence="2">Has a modular structure: an endo-beta-1,4-glucanase catalytic module at the N-terminus, a linker rich in serines and threonines, and a C-terminal carbohydrate-binding module (CBM).</text>
</comment>
<dbReference type="Gene3D" id="2.70.50.70">
    <property type="match status" value="1"/>
</dbReference>
<evidence type="ECO:0000256" key="2">
    <source>
        <dbReference type="RuleBase" id="RU368122"/>
    </source>
</evidence>
<dbReference type="GO" id="GO:0030245">
    <property type="term" value="P:cellulose catabolic process"/>
    <property type="evidence" value="ECO:0007669"/>
    <property type="project" value="UniProtKB-UniRule"/>
</dbReference>
<dbReference type="Pfam" id="PF03443">
    <property type="entry name" value="AA9"/>
    <property type="match status" value="1"/>
</dbReference>
<dbReference type="STRING" id="93625.A0A409WH68"/>
<proteinExistence type="predicted"/>
<evidence type="ECO:0000256" key="3">
    <source>
        <dbReference type="SAM" id="SignalP"/>
    </source>
</evidence>
<dbReference type="GO" id="GO:0005576">
    <property type="term" value="C:extracellular region"/>
    <property type="evidence" value="ECO:0007669"/>
    <property type="project" value="UniProtKB-SubCell"/>
</dbReference>
<keyword evidence="2" id="KW-0136">Cellulose degradation</keyword>
<reference evidence="5 6" key="1">
    <citation type="journal article" date="2018" name="Evol. Lett.">
        <title>Horizontal gene cluster transfer increased hallucinogenic mushroom diversity.</title>
        <authorList>
            <person name="Reynolds H.T."/>
            <person name="Vijayakumar V."/>
            <person name="Gluck-Thaler E."/>
            <person name="Korotkin H.B."/>
            <person name="Matheny P.B."/>
            <person name="Slot J.C."/>
        </authorList>
    </citation>
    <scope>NUCLEOTIDE SEQUENCE [LARGE SCALE GENOMIC DNA]</scope>
    <source>
        <strain evidence="5 6">2631</strain>
    </source>
</reference>
<keyword evidence="2" id="KW-0624">Polysaccharide degradation</keyword>
<dbReference type="InterPro" id="IPR005103">
    <property type="entry name" value="AA9_LPMO"/>
</dbReference>
<organism evidence="5 6">
    <name type="scientific">Psilocybe cyanescens</name>
    <dbReference type="NCBI Taxonomy" id="93625"/>
    <lineage>
        <taxon>Eukaryota</taxon>
        <taxon>Fungi</taxon>
        <taxon>Dikarya</taxon>
        <taxon>Basidiomycota</taxon>
        <taxon>Agaricomycotina</taxon>
        <taxon>Agaricomycetes</taxon>
        <taxon>Agaricomycetidae</taxon>
        <taxon>Agaricales</taxon>
        <taxon>Agaricineae</taxon>
        <taxon>Strophariaceae</taxon>
        <taxon>Psilocybe</taxon>
    </lineage>
</organism>
<keyword evidence="3" id="KW-0732">Signal</keyword>
<feature type="chain" id="PRO_5019432306" description="AA9 family lytic polysaccharide monooxygenase" evidence="3">
    <location>
        <begin position="19"/>
        <end position="155"/>
    </location>
</feature>
<dbReference type="GO" id="GO:0030248">
    <property type="term" value="F:cellulose binding"/>
    <property type="evidence" value="ECO:0007669"/>
    <property type="project" value="UniProtKB-UniRule"/>
</dbReference>
<comment type="subcellular location">
    <subcellularLocation>
        <location evidence="2">Secreted</location>
    </subcellularLocation>
</comment>
<gene>
    <name evidence="5" type="ORF">CVT25_015347</name>
</gene>
<feature type="domain" description="Auxiliary Activity family 9 catalytic" evidence="4">
    <location>
        <begin position="19"/>
        <end position="147"/>
    </location>
</feature>
<evidence type="ECO:0000256" key="1">
    <source>
        <dbReference type="ARBA" id="ARBA00023157"/>
    </source>
</evidence>
<dbReference type="GO" id="GO:0008810">
    <property type="term" value="F:cellulase activity"/>
    <property type="evidence" value="ECO:0007669"/>
    <property type="project" value="UniProtKB-UniRule"/>
</dbReference>
<keyword evidence="6" id="KW-1185">Reference proteome</keyword>
<name>A0A409WH68_PSICY</name>
<dbReference type="OrthoDB" id="3496539at2759"/>
<evidence type="ECO:0000313" key="5">
    <source>
        <dbReference type="EMBL" id="PPQ77853.1"/>
    </source>
</evidence>
<dbReference type="EC" id="1.14.99.56" evidence="2"/>
<dbReference type="EMBL" id="NHYD01003433">
    <property type="protein sequence ID" value="PPQ77853.1"/>
    <property type="molecule type" value="Genomic_DNA"/>
</dbReference>
<accession>A0A409WH68</accession>
<dbReference type="Proteomes" id="UP000283269">
    <property type="component" value="Unassembled WGS sequence"/>
</dbReference>
<dbReference type="InterPro" id="IPR049892">
    <property type="entry name" value="AA9"/>
</dbReference>
<sequence>MRAIAFLGLLLIARQAYAHYIFDTIIYGSKSSTKAIRKPAENAPVHNYTGSEITCNINTSKATQTVSIAAGSKITMELGEKKTIYHPGPVTIYLGKAPSKAADWEGTGKRWFKIAEWGPNLNPFSFNNIIGKSTFTVTIPKEVLSGEVKGALFIS</sequence>